<dbReference type="GO" id="GO:0005737">
    <property type="term" value="C:cytoplasm"/>
    <property type="evidence" value="ECO:0007669"/>
    <property type="project" value="TreeGrafter"/>
</dbReference>
<protein>
    <submittedName>
        <fullName evidence="2">Glutathione S-transferase-like protein</fullName>
    </submittedName>
</protein>
<dbReference type="Pfam" id="PF13417">
    <property type="entry name" value="GST_N_3"/>
    <property type="match status" value="1"/>
</dbReference>
<reference evidence="2 3" key="1">
    <citation type="journal article" date="2013" name="Genome Announc.">
        <title>Complete Genome Sequence of Glaciecola psychrophila Strain 170T.</title>
        <authorList>
            <person name="Yin J."/>
            <person name="Chen J."/>
            <person name="Liu G."/>
            <person name="Yu Y."/>
            <person name="Song L."/>
            <person name="Wang X."/>
            <person name="Qu X."/>
        </authorList>
    </citation>
    <scope>NUCLEOTIDE SEQUENCE [LARGE SCALE GENOMIC DNA]</scope>
    <source>
        <strain evidence="2 3">170</strain>
    </source>
</reference>
<accession>K6Z4E2</accession>
<evidence type="ECO:0000313" key="2">
    <source>
        <dbReference type="EMBL" id="AGH46899.1"/>
    </source>
</evidence>
<dbReference type="EMBL" id="CP003837">
    <property type="protein sequence ID" value="AGH46899.1"/>
    <property type="molecule type" value="Genomic_DNA"/>
</dbReference>
<dbReference type="PROSITE" id="PS50404">
    <property type="entry name" value="GST_NTER"/>
    <property type="match status" value="1"/>
</dbReference>
<dbReference type="InterPro" id="IPR050983">
    <property type="entry name" value="GST_Omega/HSP26"/>
</dbReference>
<dbReference type="CDD" id="cd00570">
    <property type="entry name" value="GST_N_family"/>
    <property type="match status" value="1"/>
</dbReference>
<dbReference type="InterPro" id="IPR004045">
    <property type="entry name" value="Glutathione_S-Trfase_N"/>
</dbReference>
<evidence type="ECO:0000313" key="3">
    <source>
        <dbReference type="Proteomes" id="UP000011864"/>
    </source>
</evidence>
<dbReference type="PANTHER" id="PTHR43968">
    <property type="match status" value="1"/>
</dbReference>
<gene>
    <name evidence="2" type="ORF">C427_4800</name>
</gene>
<keyword evidence="2" id="KW-0808">Transferase</keyword>
<organism evidence="2 3">
    <name type="scientific">Paraglaciecola psychrophila 170</name>
    <dbReference type="NCBI Taxonomy" id="1129794"/>
    <lineage>
        <taxon>Bacteria</taxon>
        <taxon>Pseudomonadati</taxon>
        <taxon>Pseudomonadota</taxon>
        <taxon>Gammaproteobacteria</taxon>
        <taxon>Alteromonadales</taxon>
        <taxon>Alteromonadaceae</taxon>
        <taxon>Paraglaciecola</taxon>
    </lineage>
</organism>
<sequence length="195" mass="22948">MLKLYGSTTSPYVRRLRIWLANTEHEFVNLQIFAEQDRQILAAKNPAMKIPMLEDSSDKNSQIIFDSRIIYRYLTDKFDDPLLSWEQENQLTLIDSANDSLVQMFILSNSDIQPDEDKLYFKLQKERVNAVLVHLNDMVAKRQFTSWNYPAVCLYCLIDWIEFRNLHNMQGLTDLLAFHDDNAQRIEVTATNPRK</sequence>
<name>K6Z4E2_9ALTE</name>
<dbReference type="AlphaFoldDB" id="K6Z4E2"/>
<dbReference type="GO" id="GO:0045174">
    <property type="term" value="F:glutathione dehydrogenase (ascorbate) activity"/>
    <property type="evidence" value="ECO:0007669"/>
    <property type="project" value="TreeGrafter"/>
</dbReference>
<dbReference type="eggNOG" id="COG0625">
    <property type="taxonomic scope" value="Bacteria"/>
</dbReference>
<dbReference type="PANTHER" id="PTHR43968:SF6">
    <property type="entry name" value="GLUTATHIONE S-TRANSFERASE OMEGA"/>
    <property type="match status" value="1"/>
</dbReference>
<dbReference type="PATRIC" id="fig|1129794.4.peg.4780"/>
<dbReference type="HOGENOM" id="CLU_011226_12_2_6"/>
<feature type="domain" description="GST N-terminal" evidence="1">
    <location>
        <begin position="1"/>
        <end position="82"/>
    </location>
</feature>
<dbReference type="KEGG" id="gps:C427_4800"/>
<dbReference type="Proteomes" id="UP000011864">
    <property type="component" value="Chromosome"/>
</dbReference>
<keyword evidence="3" id="KW-1185">Reference proteome</keyword>
<dbReference type="Gene3D" id="1.20.1050.10">
    <property type="match status" value="1"/>
</dbReference>
<dbReference type="GO" id="GO:0006749">
    <property type="term" value="P:glutathione metabolic process"/>
    <property type="evidence" value="ECO:0007669"/>
    <property type="project" value="TreeGrafter"/>
</dbReference>
<dbReference type="RefSeq" id="WP_007642538.1">
    <property type="nucleotide sequence ID" value="NC_020514.1"/>
</dbReference>
<dbReference type="SUPFAM" id="SSF52833">
    <property type="entry name" value="Thioredoxin-like"/>
    <property type="match status" value="1"/>
</dbReference>
<dbReference type="OrthoDB" id="8634103at2"/>
<dbReference type="InterPro" id="IPR036249">
    <property type="entry name" value="Thioredoxin-like_sf"/>
</dbReference>
<dbReference type="STRING" id="1129794.C427_4800"/>
<dbReference type="GO" id="GO:0004364">
    <property type="term" value="F:glutathione transferase activity"/>
    <property type="evidence" value="ECO:0007669"/>
    <property type="project" value="TreeGrafter"/>
</dbReference>
<evidence type="ECO:0000259" key="1">
    <source>
        <dbReference type="PROSITE" id="PS50404"/>
    </source>
</evidence>
<proteinExistence type="predicted"/>
<dbReference type="Gene3D" id="3.40.30.10">
    <property type="entry name" value="Glutaredoxin"/>
    <property type="match status" value="1"/>
</dbReference>